<proteinExistence type="predicted"/>
<evidence type="ECO:0000256" key="1">
    <source>
        <dbReference type="SAM" id="MobiDB-lite"/>
    </source>
</evidence>
<dbReference type="EMBL" id="CADCXU010000407">
    <property type="protein sequence ID" value="CAA9993430.1"/>
    <property type="molecule type" value="Genomic_DNA"/>
</dbReference>
<name>A0A6H5FUJ9_9HEMI</name>
<feature type="region of interest" description="Disordered" evidence="1">
    <location>
        <begin position="63"/>
        <end position="112"/>
    </location>
</feature>
<feature type="compositionally biased region" description="Basic residues" evidence="1">
    <location>
        <begin position="81"/>
        <end position="90"/>
    </location>
</feature>
<accession>A0A6H5FUJ9</accession>
<protein>
    <submittedName>
        <fullName evidence="2">Uncharacterized protein</fullName>
    </submittedName>
</protein>
<sequence length="155" mass="18044">MYFLEGGQLRFRRPENVPENSPDNDSIRTRSSYVVKVVPSISICGKMVTVETVELTSLLNTERWKAKKRRPRLADGPASSGRRRRWRSRRRYEEVETVAEAPAQRHASPPGWGKRYISRDDAWRTTFRPSKRGQCALQAPEVPTAIEFEKKFFYI</sequence>
<reference evidence="2 3" key="1">
    <citation type="submission" date="2020-02" db="EMBL/GenBank/DDBJ databases">
        <authorList>
            <person name="Ferguson B K."/>
        </authorList>
    </citation>
    <scope>NUCLEOTIDE SEQUENCE [LARGE SCALE GENOMIC DNA]</scope>
</reference>
<dbReference type="AlphaFoldDB" id="A0A6H5FUJ9"/>
<gene>
    <name evidence="2" type="ORF">NTEN_LOCUS405</name>
</gene>
<evidence type="ECO:0000313" key="2">
    <source>
        <dbReference type="EMBL" id="CAA9993430.1"/>
    </source>
</evidence>
<keyword evidence="3" id="KW-1185">Reference proteome</keyword>
<dbReference type="Proteomes" id="UP000479000">
    <property type="component" value="Unassembled WGS sequence"/>
</dbReference>
<evidence type="ECO:0000313" key="3">
    <source>
        <dbReference type="Proteomes" id="UP000479000"/>
    </source>
</evidence>
<organism evidence="2 3">
    <name type="scientific">Nesidiocoris tenuis</name>
    <dbReference type="NCBI Taxonomy" id="355587"/>
    <lineage>
        <taxon>Eukaryota</taxon>
        <taxon>Metazoa</taxon>
        <taxon>Ecdysozoa</taxon>
        <taxon>Arthropoda</taxon>
        <taxon>Hexapoda</taxon>
        <taxon>Insecta</taxon>
        <taxon>Pterygota</taxon>
        <taxon>Neoptera</taxon>
        <taxon>Paraneoptera</taxon>
        <taxon>Hemiptera</taxon>
        <taxon>Heteroptera</taxon>
        <taxon>Panheteroptera</taxon>
        <taxon>Cimicomorpha</taxon>
        <taxon>Miridae</taxon>
        <taxon>Dicyphina</taxon>
        <taxon>Nesidiocoris</taxon>
    </lineage>
</organism>